<evidence type="ECO:0000313" key="1">
    <source>
        <dbReference type="EMBL" id="EPY07435.1"/>
    </source>
</evidence>
<comment type="caution">
    <text evidence="1">The sequence shown here is derived from an EMBL/GenBank/DDBJ whole genome shotgun (WGS) entry which is preliminary data.</text>
</comment>
<dbReference type="RefSeq" id="WP_021259403.1">
    <property type="nucleotide sequence ID" value="NZ_ATMT01000043.1"/>
</dbReference>
<reference evidence="1 2" key="1">
    <citation type="submission" date="2013-05" db="EMBL/GenBank/DDBJ databases">
        <authorList>
            <person name="Strain E.A."/>
            <person name="Brown E."/>
            <person name="Allard M.W."/>
            <person name="Luo Y.L."/>
        </authorList>
    </citation>
    <scope>NUCLEOTIDE SEQUENCE [LARGE SCALE GENOMIC DNA]</scope>
    <source>
        <strain evidence="1 2">TS-15</strain>
    </source>
</reference>
<dbReference type="AlphaFoldDB" id="S9UAC6"/>
<proteinExistence type="predicted"/>
<gene>
    <name evidence="1" type="ORF">PAALTS15_09930</name>
</gene>
<dbReference type="EMBL" id="ATMT01000043">
    <property type="protein sequence ID" value="EPY07435.1"/>
    <property type="molecule type" value="Genomic_DNA"/>
</dbReference>
<evidence type="ECO:0000313" key="2">
    <source>
        <dbReference type="Proteomes" id="UP000015344"/>
    </source>
</evidence>
<dbReference type="Proteomes" id="UP000015344">
    <property type="component" value="Unassembled WGS sequence"/>
</dbReference>
<protein>
    <submittedName>
        <fullName evidence="1">Uncharacterized protein</fullName>
    </submittedName>
</protein>
<sequence length="193" mass="21752">MSSFRRLMKDKVTLIKQAGQEYPDVSASVQKNQIFIMDSNLPIEEGDRFTRTLSNGLQESYLILDRGFRERVGGIRAHYQCEVQKESSMPYKQQQSTSITYNLHGANPRVNVNSTDSSVNILNGNVFDELKAAIKSSNVPEQEQEKLVEAVECLEATKETPSFLSKYKDFIEVAANHISVVSPFLPAITKFLI</sequence>
<dbReference type="eggNOG" id="ENOG5033FPI">
    <property type="taxonomic scope" value="Bacteria"/>
</dbReference>
<accession>S9UAC6</accession>
<name>S9UAC6_PAEAL</name>
<organism evidence="1 2">
    <name type="scientific">Paenibacillus alvei TS-15</name>
    <dbReference type="NCBI Taxonomy" id="1117108"/>
    <lineage>
        <taxon>Bacteria</taxon>
        <taxon>Bacillati</taxon>
        <taxon>Bacillota</taxon>
        <taxon>Bacilli</taxon>
        <taxon>Bacillales</taxon>
        <taxon>Paenibacillaceae</taxon>
        <taxon>Paenibacillus</taxon>
    </lineage>
</organism>